<dbReference type="Pfam" id="PF08659">
    <property type="entry name" value="KR"/>
    <property type="match status" value="1"/>
</dbReference>
<accession>A0A081LCD7</accession>
<dbReference type="GO" id="GO:0044550">
    <property type="term" value="P:secondary metabolite biosynthetic process"/>
    <property type="evidence" value="ECO:0007669"/>
    <property type="project" value="TreeGrafter"/>
</dbReference>
<evidence type="ECO:0000256" key="10">
    <source>
        <dbReference type="ARBA" id="ARBA00023098"/>
    </source>
</evidence>
<evidence type="ECO:0000256" key="20">
    <source>
        <dbReference type="ARBA" id="ARBA00075053"/>
    </source>
</evidence>
<dbReference type="FunFam" id="3.40.47.10:FF:000042">
    <property type="entry name" value="Polyketide synthase Pks13"/>
    <property type="match status" value="1"/>
</dbReference>
<dbReference type="SUPFAM" id="SSF52777">
    <property type="entry name" value="CoA-dependent acyltransferases"/>
    <property type="match status" value="4"/>
</dbReference>
<feature type="domain" description="Ketosynthase family 3 (KS3)" evidence="24">
    <location>
        <begin position="1067"/>
        <end position="1492"/>
    </location>
</feature>
<dbReference type="InterPro" id="IPR036291">
    <property type="entry name" value="NAD(P)-bd_dom_sf"/>
</dbReference>
<keyword evidence="5" id="KW-0597">Phosphoprotein</keyword>
<dbReference type="Gene3D" id="2.30.38.10">
    <property type="entry name" value="Luciferase, Domain 3"/>
    <property type="match status" value="1"/>
</dbReference>
<evidence type="ECO:0000256" key="1">
    <source>
        <dbReference type="ARBA" id="ARBA00001937"/>
    </source>
</evidence>
<dbReference type="SMART" id="SM00827">
    <property type="entry name" value="PKS_AT"/>
    <property type="match status" value="1"/>
</dbReference>
<dbReference type="PANTHER" id="PTHR45527:SF1">
    <property type="entry name" value="FATTY ACID SYNTHASE"/>
    <property type="match status" value="1"/>
</dbReference>
<comment type="catalytic activity">
    <reaction evidence="14">
        <text>19-(4-hydroxyphenyl)nonadecanoyl-[(phenol)carboxyphthiodiolenone synthase] + 2 (S)-methylmalonyl-CoA + 3 malonyl-CoA + 5 NADPH + 10 H(+) = C37-(phenol)carboxyphthiodiolenone-[(phenol)carboxyphthiodiolenone synthase] + 5 CO2 + 5 NADP(+) + 5 CoA + 2 H2O</text>
        <dbReference type="Rhea" id="RHEA:57760"/>
        <dbReference type="Rhea" id="RHEA-COMP:14273"/>
        <dbReference type="Rhea" id="RHEA-COMP:14990"/>
        <dbReference type="ChEBI" id="CHEBI:15377"/>
        <dbReference type="ChEBI" id="CHEBI:15378"/>
        <dbReference type="ChEBI" id="CHEBI:16526"/>
        <dbReference type="ChEBI" id="CHEBI:57287"/>
        <dbReference type="ChEBI" id="CHEBI:57327"/>
        <dbReference type="ChEBI" id="CHEBI:57384"/>
        <dbReference type="ChEBI" id="CHEBI:57783"/>
        <dbReference type="ChEBI" id="CHEBI:58349"/>
        <dbReference type="ChEBI" id="CHEBI:133301"/>
        <dbReference type="ChEBI" id="CHEBI:142260"/>
        <dbReference type="EC" id="2.3.1.292"/>
    </reaction>
</comment>
<evidence type="ECO:0000256" key="18">
    <source>
        <dbReference type="ARBA" id="ARBA00066974"/>
    </source>
</evidence>
<dbReference type="Pfam" id="PF00550">
    <property type="entry name" value="PP-binding"/>
    <property type="match status" value="2"/>
</dbReference>
<feature type="domain" description="Carrier" evidence="23">
    <location>
        <begin position="2495"/>
        <end position="2570"/>
    </location>
</feature>
<dbReference type="eggNOG" id="COG1020">
    <property type="taxonomic scope" value="Bacteria"/>
</dbReference>
<dbReference type="Gene3D" id="3.40.50.980">
    <property type="match status" value="2"/>
</dbReference>
<dbReference type="Gene3D" id="3.40.47.10">
    <property type="match status" value="1"/>
</dbReference>
<dbReference type="InterPro" id="IPR025110">
    <property type="entry name" value="AMP-bd_C"/>
</dbReference>
<evidence type="ECO:0000256" key="6">
    <source>
        <dbReference type="ARBA" id="ARBA00022679"/>
    </source>
</evidence>
<keyword evidence="7" id="KW-0276">Fatty acid metabolism</keyword>
<evidence type="ECO:0000256" key="17">
    <source>
        <dbReference type="ARBA" id="ARBA00058455"/>
    </source>
</evidence>
<dbReference type="FunFam" id="2.30.38.10:FF:000001">
    <property type="entry name" value="Non-ribosomal peptide synthetase PvdI"/>
    <property type="match status" value="1"/>
</dbReference>
<dbReference type="InterPro" id="IPR036736">
    <property type="entry name" value="ACP-like_sf"/>
</dbReference>
<comment type="similarity">
    <text evidence="3">Belongs to the ATP-dependent AMP-binding enzyme family.</text>
</comment>
<dbReference type="InterPro" id="IPR023213">
    <property type="entry name" value="CAT-like_dom_sf"/>
</dbReference>
<dbReference type="CDD" id="cd00833">
    <property type="entry name" value="PKS"/>
    <property type="match status" value="1"/>
</dbReference>
<dbReference type="GO" id="GO:0031177">
    <property type="term" value="F:phosphopantetheine binding"/>
    <property type="evidence" value="ECO:0007669"/>
    <property type="project" value="InterPro"/>
</dbReference>
<dbReference type="GO" id="GO:0006633">
    <property type="term" value="P:fatty acid biosynthetic process"/>
    <property type="evidence" value="ECO:0007669"/>
    <property type="project" value="InterPro"/>
</dbReference>
<dbReference type="SMART" id="SM00823">
    <property type="entry name" value="PKS_PP"/>
    <property type="match status" value="2"/>
</dbReference>
<comment type="cofactor">
    <cofactor evidence="1">
        <name>NADP(+)</name>
        <dbReference type="ChEBI" id="CHEBI:58349"/>
    </cofactor>
</comment>
<evidence type="ECO:0000256" key="14">
    <source>
        <dbReference type="ARBA" id="ARBA00051971"/>
    </source>
</evidence>
<reference evidence="25 26" key="1">
    <citation type="submission" date="2012-09" db="EMBL/GenBank/DDBJ databases">
        <title>Genome Sequence of Bacillus sp. DW5-4.</title>
        <authorList>
            <person name="Lai Q."/>
            <person name="Liu Y."/>
            <person name="Shao Z."/>
        </authorList>
    </citation>
    <scope>NUCLEOTIDE SEQUENCE [LARGE SCALE GENOMIC DNA]</scope>
    <source>
        <strain evidence="25 26">DW5-4</strain>
    </source>
</reference>
<proteinExistence type="inferred from homology"/>
<keyword evidence="8" id="KW-0521">NADP</keyword>
<dbReference type="InterPro" id="IPR013968">
    <property type="entry name" value="PKS_KR"/>
</dbReference>
<dbReference type="InterPro" id="IPR010071">
    <property type="entry name" value="AA_adenyl_dom"/>
</dbReference>
<dbReference type="InterPro" id="IPR049490">
    <property type="entry name" value="C883_1060-like_KR_N"/>
</dbReference>
<dbReference type="SUPFAM" id="SSF47336">
    <property type="entry name" value="ACP-like"/>
    <property type="match status" value="2"/>
</dbReference>
<dbReference type="SMART" id="SM00825">
    <property type="entry name" value="PKS_KS"/>
    <property type="match status" value="1"/>
</dbReference>
<dbReference type="Gene3D" id="3.30.70.250">
    <property type="entry name" value="Malonyl-CoA ACP transacylase, ACP-binding"/>
    <property type="match status" value="1"/>
</dbReference>
<evidence type="ECO:0000256" key="19">
    <source>
        <dbReference type="ARBA" id="ARBA00073623"/>
    </source>
</evidence>
<evidence type="ECO:0000256" key="13">
    <source>
        <dbReference type="ARBA" id="ARBA00050973"/>
    </source>
</evidence>
<dbReference type="Gene3D" id="3.40.366.10">
    <property type="entry name" value="Malonyl-Coenzyme A Acyl Carrier Protein, domain 2"/>
    <property type="match status" value="1"/>
</dbReference>
<dbReference type="GO" id="GO:0043041">
    <property type="term" value="P:amino acid activation for nonribosomal peptide biosynthetic process"/>
    <property type="evidence" value="ECO:0007669"/>
    <property type="project" value="UniProtKB-ARBA"/>
</dbReference>
<dbReference type="Pfam" id="PF00668">
    <property type="entry name" value="Condensation"/>
    <property type="match status" value="2"/>
</dbReference>
<dbReference type="SUPFAM" id="SSF52151">
    <property type="entry name" value="FabD/lysophospholipase-like"/>
    <property type="match status" value="1"/>
</dbReference>
<dbReference type="CDD" id="cd19531">
    <property type="entry name" value="LCL_NRPS-like"/>
    <property type="match status" value="1"/>
</dbReference>
<evidence type="ECO:0000256" key="9">
    <source>
        <dbReference type="ARBA" id="ARBA00023002"/>
    </source>
</evidence>
<evidence type="ECO:0000259" key="23">
    <source>
        <dbReference type="PROSITE" id="PS50075"/>
    </source>
</evidence>
<protein>
    <recommendedName>
        <fullName evidence="19">Phenolphthiocerol/phthiocerol polyketide synthase subunit E</fullName>
        <ecNumber evidence="18">2.3.1.292</ecNumber>
    </recommendedName>
    <alternativeName>
        <fullName evidence="21">(Phenol)carboxyphthiodiolenone synthase subunit E</fullName>
    </alternativeName>
    <alternativeName>
        <fullName evidence="22">Beta-ketoacyl-acyl-carrier-protein synthase I</fullName>
    </alternativeName>
    <alternativeName>
        <fullName evidence="20">Phthiocerol synthesis polyketide synthase type I PpsE</fullName>
    </alternativeName>
</protein>
<comment type="catalytic activity">
    <reaction evidence="15">
        <text>docosanoyl-[(phenol)carboxyphthiodiolenone synthase] + 2 (S)-methylmalonyl-CoA + 3 malonyl-CoA + 5 NADPH + 10 H(+) = C34-carboxyphthiodiolenone-[(phenol)carboxyphthiodiolenone synthase] + 5 CO2 + 5 NADP(+) + 5 CoA + 2 H2O</text>
        <dbReference type="Rhea" id="RHEA:57752"/>
        <dbReference type="Rhea" id="RHEA-COMP:14987"/>
        <dbReference type="Rhea" id="RHEA-COMP:14988"/>
        <dbReference type="ChEBI" id="CHEBI:15377"/>
        <dbReference type="ChEBI" id="CHEBI:15378"/>
        <dbReference type="ChEBI" id="CHEBI:16526"/>
        <dbReference type="ChEBI" id="CHEBI:57287"/>
        <dbReference type="ChEBI" id="CHEBI:57327"/>
        <dbReference type="ChEBI" id="CHEBI:57384"/>
        <dbReference type="ChEBI" id="CHEBI:57783"/>
        <dbReference type="ChEBI" id="CHEBI:58349"/>
        <dbReference type="ChEBI" id="CHEBI:142237"/>
        <dbReference type="ChEBI" id="CHEBI:142238"/>
        <dbReference type="EC" id="2.3.1.292"/>
    </reaction>
</comment>
<evidence type="ECO:0000313" key="26">
    <source>
        <dbReference type="Proteomes" id="UP000028091"/>
    </source>
</evidence>
<dbReference type="Gene3D" id="3.40.50.720">
    <property type="entry name" value="NAD(P)-binding Rossmann-like Domain"/>
    <property type="match status" value="1"/>
</dbReference>
<dbReference type="PROSITE" id="PS52004">
    <property type="entry name" value="KS3_2"/>
    <property type="match status" value="1"/>
</dbReference>
<comment type="catalytic activity">
    <reaction evidence="13">
        <text>17-(4-hydroxyphenyl)heptadecanoyl-[(phenol)carboxyphthiodiolenone synthase] + 2 (S)-methylmalonyl-CoA + 3 malonyl-CoA + 5 NADPH + 10 H(+) = C35-(phenol)carboxyphthiodiolenone-[(phenol)carboxyphthiodiolenone synthase] + 5 CO2 + 5 NADP(+) + 5 CoA + 2 H2O</text>
        <dbReference type="Rhea" id="RHEA:57756"/>
        <dbReference type="Rhea" id="RHEA-COMP:14272"/>
        <dbReference type="Rhea" id="RHEA-COMP:14989"/>
        <dbReference type="ChEBI" id="CHEBI:15377"/>
        <dbReference type="ChEBI" id="CHEBI:15378"/>
        <dbReference type="ChEBI" id="CHEBI:16526"/>
        <dbReference type="ChEBI" id="CHEBI:57287"/>
        <dbReference type="ChEBI" id="CHEBI:57327"/>
        <dbReference type="ChEBI" id="CHEBI:57384"/>
        <dbReference type="ChEBI" id="CHEBI:57783"/>
        <dbReference type="ChEBI" id="CHEBI:58349"/>
        <dbReference type="ChEBI" id="CHEBI:133300"/>
        <dbReference type="ChEBI" id="CHEBI:142259"/>
        <dbReference type="EC" id="2.3.1.292"/>
    </reaction>
</comment>
<dbReference type="RefSeq" id="WP_034320174.1">
    <property type="nucleotide sequence ID" value="NZ_JOTP01000006.1"/>
</dbReference>
<keyword evidence="10" id="KW-0443">Lipid metabolism</keyword>
<dbReference type="Gene3D" id="3.30.70.3290">
    <property type="match status" value="1"/>
</dbReference>
<dbReference type="GO" id="GO:0016491">
    <property type="term" value="F:oxidoreductase activity"/>
    <property type="evidence" value="ECO:0007669"/>
    <property type="project" value="UniProtKB-KW"/>
</dbReference>
<dbReference type="InterPro" id="IPR057326">
    <property type="entry name" value="KR_dom"/>
</dbReference>
<dbReference type="Gene3D" id="1.10.1200.10">
    <property type="entry name" value="ACP-like"/>
    <property type="match status" value="2"/>
</dbReference>
<evidence type="ECO:0000256" key="3">
    <source>
        <dbReference type="ARBA" id="ARBA00006432"/>
    </source>
</evidence>
<keyword evidence="4" id="KW-0596">Phosphopantetheine</keyword>
<dbReference type="InterPro" id="IPR016035">
    <property type="entry name" value="Acyl_Trfase/lysoPLipase"/>
</dbReference>
<dbReference type="CDD" id="cd08953">
    <property type="entry name" value="KR_2_SDR_x"/>
    <property type="match status" value="1"/>
</dbReference>
<evidence type="ECO:0000313" key="25">
    <source>
        <dbReference type="EMBL" id="KEP26913.1"/>
    </source>
</evidence>
<dbReference type="eggNOG" id="COG3321">
    <property type="taxonomic scope" value="Bacteria"/>
</dbReference>
<feature type="domain" description="Carrier" evidence="23">
    <location>
        <begin position="974"/>
        <end position="1049"/>
    </location>
</feature>
<dbReference type="FunFam" id="3.30.300.30:FF:000010">
    <property type="entry name" value="Enterobactin synthetase component F"/>
    <property type="match status" value="1"/>
</dbReference>
<dbReference type="InterPro" id="IPR000873">
    <property type="entry name" value="AMP-dep_synth/lig_dom"/>
</dbReference>
<dbReference type="SMART" id="SM01294">
    <property type="entry name" value="PKS_PP_betabranch"/>
    <property type="match status" value="1"/>
</dbReference>
<dbReference type="SMART" id="SM00822">
    <property type="entry name" value="PKS_KR"/>
    <property type="match status" value="1"/>
</dbReference>
<dbReference type="Pfam" id="PF00501">
    <property type="entry name" value="AMP-binding"/>
    <property type="match status" value="1"/>
</dbReference>
<keyword evidence="9" id="KW-0560">Oxidoreductase</keyword>
<evidence type="ECO:0000256" key="21">
    <source>
        <dbReference type="ARBA" id="ARBA00078169"/>
    </source>
</evidence>
<dbReference type="InterPro" id="IPR001227">
    <property type="entry name" value="Ac_transferase_dom_sf"/>
</dbReference>
<dbReference type="Gene3D" id="3.30.559.10">
    <property type="entry name" value="Chloramphenicol acetyltransferase-like domain"/>
    <property type="match status" value="2"/>
</dbReference>
<keyword evidence="11" id="KW-0511">Multifunctional enzyme</keyword>
<comment type="catalytic activity">
    <reaction evidence="16">
        <text>icosanoyl-[(phenol)carboxyphthiodiolenone synthase] + 2 (S)-methylmalonyl-CoA + 3 malonyl-CoA + 5 NADPH + 10 H(+) = C32-carboxyphthiodiolenone-[(phenol)carboxyphthiodiolenone synthase] + 5 CO2 + 5 NADP(+) + 5 CoA + 2 H2O</text>
        <dbReference type="Rhea" id="RHEA:57748"/>
        <dbReference type="Rhea" id="RHEA-COMP:14985"/>
        <dbReference type="Rhea" id="RHEA-COMP:14986"/>
        <dbReference type="ChEBI" id="CHEBI:15377"/>
        <dbReference type="ChEBI" id="CHEBI:15378"/>
        <dbReference type="ChEBI" id="CHEBI:16526"/>
        <dbReference type="ChEBI" id="CHEBI:57287"/>
        <dbReference type="ChEBI" id="CHEBI:57327"/>
        <dbReference type="ChEBI" id="CHEBI:57384"/>
        <dbReference type="ChEBI" id="CHEBI:57783"/>
        <dbReference type="ChEBI" id="CHEBI:58349"/>
        <dbReference type="ChEBI" id="CHEBI:87848"/>
        <dbReference type="ChEBI" id="CHEBI:142236"/>
        <dbReference type="EC" id="2.3.1.292"/>
    </reaction>
</comment>
<evidence type="ECO:0000256" key="11">
    <source>
        <dbReference type="ARBA" id="ARBA00023268"/>
    </source>
</evidence>
<dbReference type="PANTHER" id="PTHR45527">
    <property type="entry name" value="NONRIBOSOMAL PEPTIDE SYNTHETASE"/>
    <property type="match status" value="1"/>
</dbReference>
<dbReference type="SUPFAM" id="SSF56801">
    <property type="entry name" value="Acetyl-CoA synthetase-like"/>
    <property type="match status" value="1"/>
</dbReference>
<sequence length="3031" mass="342233">MALKPQKLDKQNIENMLGITTIQEGLLFHHLMEPNGTAYFEQLLIQIGGPLDREIFEQSWANVTKQHEMLRTLFRWQELARPVQIVLKQHQPDIRYRDLTQARQPLHLLKEEVATQDREERFDLQQVPFRLTLCEVNEEVSWVLISFHHILLDGWSLGIVLSDWMSAYERLSNGDKPLLEQRPSYQSFVKWQQNSLQQTEAQASYWKNVFKGWSYAELLPKSGSIHEASGAFHKYEYQVDASIAESLSEFTNKHDVTLASVMYTLWGVLLSKYANQDDIVFGTTVSGRNAEVPHIEKMTGLFINTLPLRVSFEQERPILEHMQEVSREVAVRNEYEHTPLSDLKKYAGMTAEQSLFDSIVVIENYPLDRMLTKSDHPVRIRGFEMSEQTEFDLTLSVQAFDDQLHFSLVYNPVSFSAEQIEKWCQHFLHLLSDACAHPHKSTAQLQLLSEEEKEKQLAVFRQYGGATSSNEPTVIDLFEEQVERTPAAAAVEFGDTTVTYEQLNKRVNQLAHYLQKKGVKQEQRVGILAEHSIEMVTACLAILKAGGAYVPIDPEYPQERIEYLLEDSGVEWLLTHSINGLTYAYNGEKIDITQPDLYTGPSDNLATAITSDQTAYCIYTSGTTGRPKGVLIHHLGLVNYIDWAKQVYVRGETRHFALYTSLSFDLTVTSIFTPLISGNTIMIYHHENRQLLVEDIIKDNRVHVMKLTPSHLQFIKHLSFPDSQMKCFILGGEQLETSLAKSIQQSFPQPIEIVNEYGPTETVVGCMIHRYDQDRDQDVYVPIGKPAQNTDILLFDRHMNLMPEGTVGELYIGGKGVAKGYLNRPELTEERFVDHPFQPGEKIYKTGDAARILPNGLIQFLGRNDDQVKLRGYRIETGEIEFWLNEQPGVKAAAVVVKPDVSGTPCLAAYVVTTAILDQSAMKQALADQLPDYMIPSHFVQLDDMPLTANGKLDKRALPALKQEQQTKKLVGSDNLSETEKVIQDIWKKVLGLAEVSVHDKFFDIGGHSLNLIHVNQQLAKQLNQSIPMVEMFRRPTIRELAAYLSGASEQETAGTQPANQKRRKDNEPIAIIGMAGKFPGAKNVEAFWRNLKKGEESISFFSDEELLEAGIDRQTFERSDYVRAKGVIDGPDLFDASFFGYSPGQAEMMDPQIRLLHEYAYKALEDAGYVQEDYPGKVGLFTGSTSNFQWIQRFASSLDSSMSELFEVGSLNDTYTVSTRIAHKLNLKGPALTLQTACSTSLVALHLACQSIANGDSDVALAGGVSILHPVKSGYIYQQNMVKSSDGHCRAFDDQADGTVGGDGVGLVALKALSEAIEDGDHIYAVIKGSAINNDGDQKVGFNAPSVEGQTRVIQDALHQADVSPNTIEYVETHGTGTSLGDPIEIEALTKAFQTEKTQFCRIGSVKTNIGHLDAAAGAAGLIKAVLSLQHHTFVPSLHFKKANENIAFEHSPFFVNTELTDWKQPASHLRRAGVSSFGMGGTNAHVILEEAPQRDRKQMPRSAELLVLSAKSKTSMERMKENLVNQIENTPSINLADAAYTLQKGRQSFSFRQTFVAGSREDALRVLTEKQGKGIGKLMHSHIEKQKIIFMFSGQGNQYLNMGLDLYQEEPYFKEQMDACFKAYEEATGRSLARILYPLAAETEKAREKLASTQYAQPAIFAIEYALSMLFIDWGIRPDAMIGYSFGELTAAAISGVFSLKDAMSMVAYRANAMQASPAGVMMSVPLPEAELKPMLPKEVSLAVVNDSSCIVSGLEESISEFEKELKNNRLMCMRLGGTIAAHSHVMKEAAEQFGEKLQHMKANQLRIPFISNLSGDWMTDSSAGDVSYWKRHMTDTVRFAEGITNILQEENIQLIEIGPGQDLSVMVNRSLNGLNQHVCHVLRHAKQAVTDTEFLLGQIGRLWTHGLSIDWDRFHMNRQPLKMPLPTYAFDRTSYWYDASDSVKRDKPKQSGRKQQMEEWFYTPHWEADLLPGAPSPSDVSSSGAMLLFAEPSVFGKKVADELLTKRNEHVVVHKGDQFTKHDEKSYTIRSHEPSDYEKLISNLINDQINVTDVCHLWGLSDRQPSHTEEEWVKHTQQDAYYSLLYIGQALKKYVSDQKVSVTVLSSLTYAVGGEPVLYPEKAIHLGPAMVISQETPTLRYRILDVDRPVENGVQEKRLLKQISDELDREYGQLLTVYRRNKRYVKRYAKGSVPETGHAHLAKKDGVYILIGGLGFIGLNIAQTLAEQTQGKLILTSRSGLPDRSKWQEWLATHDEQDPIKKKIQKVMALEEAGAEVLIKKVDVRHREDIQQLINTVDASYGQLDGVIYAAGVTGDQSFLVMEQTDDTFSESHFEAKMNGVLHLDAALGDRSLDFCFVLSSLSPILGGLGFTAYTAVNHFIDAYVYERNLRSQTQWSVISFDGWEFEQGKQLDLPIGDDLTETLITEKEGRVIFERLLSLQQVEQIVISTTDLHDRIHRYVDRLSREEEGGEEHVQDGILYSRPALSTNYVAPETELEKELSQHWQAFFKIDEIGIDDHFFEMGGDSLKAITFIGIIHRAFSVELTLPQFFQMPTIRSMAEYIDQADTAAYHVIEKAEVKERYPLSSAQKRLYLMQQMDLSSTGYNEFKAGRIKGKLDISRLEWAFQQLIKRHESLRTAFVLENGVPYQKIEEEVPFAVTLFDLTKGSTQASEEDQKQVIEQFLTAFTLSEAPLMRVGVMKVSEEEFVLMLDMHHIISDGLSQDILVNDFMQLYDGRMLEPLALQYKDFSEWQNDMLASDALKASSDYWKNRLEGAPALDLPTDFDRPEVRQFRGGHYTFRIEEAELNAFKQVILKEDATLFMGLLSLYQILLHKLSGQSDITVGVPVAGRKQEELQQVIGIFVNMLPLRLYPKAEMSYREFLHDVKAYVIDDFGHQEYQYEQMVQDLQLSRNVSRNLLFDAVFALQNMNQPELKVGGLTFSDYPYETGTSRFDLLWIAYEQEDGLSSTIEYNTELFTEETIQRIAGLLKDIMRAVSIDAVRLEEIELTSSFQQLDDVSLFELDDLKI</sequence>
<dbReference type="Pfam" id="PF00698">
    <property type="entry name" value="Acyl_transf_1"/>
    <property type="match status" value="1"/>
</dbReference>
<dbReference type="OrthoDB" id="9765680at2"/>
<comment type="caution">
    <text evidence="25">The sequence shown here is derived from an EMBL/GenBank/DDBJ whole genome shotgun (WGS) entry which is preliminary data.</text>
</comment>
<dbReference type="FunFam" id="3.40.50.980:FF:000001">
    <property type="entry name" value="Non-ribosomal peptide synthetase"/>
    <property type="match status" value="1"/>
</dbReference>
<dbReference type="GO" id="GO:0034081">
    <property type="term" value="C:polyketide synthase complex"/>
    <property type="evidence" value="ECO:0007669"/>
    <property type="project" value="UniProtKB-ARBA"/>
</dbReference>
<evidence type="ECO:0000256" key="8">
    <source>
        <dbReference type="ARBA" id="ARBA00022857"/>
    </source>
</evidence>
<dbReference type="InterPro" id="IPR001242">
    <property type="entry name" value="Condensation_dom"/>
</dbReference>
<evidence type="ECO:0000256" key="22">
    <source>
        <dbReference type="ARBA" id="ARBA00084020"/>
    </source>
</evidence>
<evidence type="ECO:0000256" key="15">
    <source>
        <dbReference type="ARBA" id="ARBA00052119"/>
    </source>
</evidence>
<dbReference type="InterPro" id="IPR018201">
    <property type="entry name" value="Ketoacyl_synth_AS"/>
</dbReference>
<keyword evidence="6" id="KW-0808">Transferase</keyword>
<dbReference type="InterPro" id="IPR009081">
    <property type="entry name" value="PP-bd_ACP"/>
</dbReference>
<evidence type="ECO:0000256" key="12">
    <source>
        <dbReference type="ARBA" id="ARBA00029443"/>
    </source>
</evidence>
<dbReference type="InterPro" id="IPR045851">
    <property type="entry name" value="AMP-bd_C_sf"/>
</dbReference>
<dbReference type="InterPro" id="IPR014043">
    <property type="entry name" value="Acyl_transferase_dom"/>
</dbReference>
<dbReference type="FunFam" id="3.40.50.12780:FF:000012">
    <property type="entry name" value="Non-ribosomal peptide synthetase"/>
    <property type="match status" value="1"/>
</dbReference>
<keyword evidence="26" id="KW-1185">Reference proteome</keyword>
<dbReference type="Pfam" id="PF21394">
    <property type="entry name" value="Beta-ketacyl_N"/>
    <property type="match status" value="1"/>
</dbReference>
<dbReference type="SUPFAM" id="SSF51735">
    <property type="entry name" value="NAD(P)-binding Rossmann-fold domains"/>
    <property type="match status" value="2"/>
</dbReference>
<dbReference type="FunFam" id="1.10.1200.10:FF:000005">
    <property type="entry name" value="Nonribosomal peptide synthetase 1"/>
    <property type="match status" value="1"/>
</dbReference>
<dbReference type="Proteomes" id="UP000028091">
    <property type="component" value="Unassembled WGS sequence"/>
</dbReference>
<evidence type="ECO:0000256" key="16">
    <source>
        <dbReference type="ARBA" id="ARBA00052745"/>
    </source>
</evidence>
<dbReference type="Pfam" id="PF22621">
    <property type="entry name" value="CurL-like_PKS_C"/>
    <property type="match status" value="1"/>
</dbReference>
<comment type="cofactor">
    <cofactor evidence="2">
        <name>pantetheine 4'-phosphate</name>
        <dbReference type="ChEBI" id="CHEBI:47942"/>
    </cofactor>
</comment>
<evidence type="ECO:0000256" key="4">
    <source>
        <dbReference type="ARBA" id="ARBA00022450"/>
    </source>
</evidence>
<dbReference type="Gene3D" id="3.30.559.30">
    <property type="entry name" value="Nonribosomal peptide synthetase, condensation domain"/>
    <property type="match status" value="2"/>
</dbReference>
<dbReference type="GO" id="GO:0004315">
    <property type="term" value="F:3-oxoacyl-[acyl-carrier-protein] synthase activity"/>
    <property type="evidence" value="ECO:0007669"/>
    <property type="project" value="InterPro"/>
</dbReference>
<organism evidence="25 26">
    <name type="scientific">Bacillus zhangzhouensis</name>
    <dbReference type="NCBI Taxonomy" id="1178540"/>
    <lineage>
        <taxon>Bacteria</taxon>
        <taxon>Bacillati</taxon>
        <taxon>Bacillota</taxon>
        <taxon>Bacilli</taxon>
        <taxon>Bacillales</taxon>
        <taxon>Bacillaceae</taxon>
        <taxon>Bacillus</taxon>
    </lineage>
</organism>
<dbReference type="NCBIfam" id="TIGR01733">
    <property type="entry name" value="AA-adenyl-dom"/>
    <property type="match status" value="1"/>
</dbReference>
<dbReference type="PROSITE" id="PS00606">
    <property type="entry name" value="KS3_1"/>
    <property type="match status" value="1"/>
</dbReference>
<comment type="similarity">
    <text evidence="12">In the C-terminal section; belongs to the NRP synthetase family.</text>
</comment>
<dbReference type="InterPro" id="IPR014030">
    <property type="entry name" value="Ketoacyl_synth_N"/>
</dbReference>
<dbReference type="InterPro" id="IPR016039">
    <property type="entry name" value="Thiolase-like"/>
</dbReference>
<dbReference type="PROSITE" id="PS50075">
    <property type="entry name" value="CARRIER"/>
    <property type="match status" value="2"/>
</dbReference>
<comment type="function">
    <text evidence="17">Part of the PpsABCDE complex involved in the biosynthesis of the lipid core common to phthiocerols and phenolphthiocerols by successive additions of malonyl-CoA or methylmalonyl-CoA extender units. PpsA can accept as substrate the activated forms of either icosanoyl (C20), docosanoyl (C22) or lignoceroyl (C24) groups from FadD26, or a (4-hydroxyphenyl)-C17 or (4-hydroxyphenyl)-C19 fatty acyl from FadD29. PpsA initiates the biosynthesis and extends its substrate using a malonyl-CoA extender unit. The PpsB and PpsC proteins add the second and third malonyl-CoA extender units. PpsD adds an (R)-methylmalonyl unit and PpsE adds a second (R)-methylmalonyl unit. The incorporation of the methylmalonyl units results in formation of two branched methyl groups in the elongated product.</text>
</comment>
<dbReference type="Pfam" id="PF00109">
    <property type="entry name" value="ketoacyl-synt"/>
    <property type="match status" value="1"/>
</dbReference>
<dbReference type="Pfam" id="PF13193">
    <property type="entry name" value="AMP-binding_C"/>
    <property type="match status" value="1"/>
</dbReference>
<dbReference type="EMBL" id="JOTP01000006">
    <property type="protein sequence ID" value="KEP26913.1"/>
    <property type="molecule type" value="Genomic_DNA"/>
</dbReference>
<dbReference type="Pfam" id="PF02801">
    <property type="entry name" value="Ketoacyl-synt_C"/>
    <property type="match status" value="1"/>
</dbReference>
<evidence type="ECO:0000256" key="7">
    <source>
        <dbReference type="ARBA" id="ARBA00022832"/>
    </source>
</evidence>
<evidence type="ECO:0000259" key="24">
    <source>
        <dbReference type="PROSITE" id="PS52004"/>
    </source>
</evidence>
<evidence type="ECO:0000256" key="2">
    <source>
        <dbReference type="ARBA" id="ARBA00001957"/>
    </source>
</evidence>
<dbReference type="InterPro" id="IPR014031">
    <property type="entry name" value="Ketoacyl_synth_C"/>
</dbReference>
<dbReference type="InterPro" id="IPR020806">
    <property type="entry name" value="PKS_PP-bd"/>
</dbReference>
<dbReference type="InterPro" id="IPR020841">
    <property type="entry name" value="PKS_Beta-ketoAc_synthase_dom"/>
</dbReference>
<gene>
    <name evidence="25" type="ORF">BA70_16980</name>
</gene>
<dbReference type="Gene3D" id="3.30.300.30">
    <property type="match status" value="1"/>
</dbReference>
<dbReference type="SUPFAM" id="SSF53901">
    <property type="entry name" value="Thiolase-like"/>
    <property type="match status" value="1"/>
</dbReference>
<dbReference type="EC" id="2.3.1.292" evidence="18"/>
<evidence type="ECO:0000256" key="5">
    <source>
        <dbReference type="ARBA" id="ARBA00022553"/>
    </source>
</evidence>
<name>A0A081LCD7_9BACI</name>